<organism evidence="1 2">
    <name type="scientific">Characodon lateralis</name>
    <dbReference type="NCBI Taxonomy" id="208331"/>
    <lineage>
        <taxon>Eukaryota</taxon>
        <taxon>Metazoa</taxon>
        <taxon>Chordata</taxon>
        <taxon>Craniata</taxon>
        <taxon>Vertebrata</taxon>
        <taxon>Euteleostomi</taxon>
        <taxon>Actinopterygii</taxon>
        <taxon>Neopterygii</taxon>
        <taxon>Teleostei</taxon>
        <taxon>Neoteleostei</taxon>
        <taxon>Acanthomorphata</taxon>
        <taxon>Ovalentaria</taxon>
        <taxon>Atherinomorphae</taxon>
        <taxon>Cyprinodontiformes</taxon>
        <taxon>Goodeidae</taxon>
        <taxon>Characodon</taxon>
    </lineage>
</organism>
<dbReference type="EMBL" id="JAHUTJ010002884">
    <property type="protein sequence ID" value="MED6265418.1"/>
    <property type="molecule type" value="Genomic_DNA"/>
</dbReference>
<comment type="caution">
    <text evidence="1">The sequence shown here is derived from an EMBL/GenBank/DDBJ whole genome shotgun (WGS) entry which is preliminary data.</text>
</comment>
<keyword evidence="2" id="KW-1185">Reference proteome</keyword>
<name>A0ABU7CR67_9TELE</name>
<accession>A0ABU7CR67</accession>
<reference evidence="1 2" key="1">
    <citation type="submission" date="2021-06" db="EMBL/GenBank/DDBJ databases">
        <authorList>
            <person name="Palmer J.M."/>
        </authorList>
    </citation>
    <scope>NUCLEOTIDE SEQUENCE [LARGE SCALE GENOMIC DNA]</scope>
    <source>
        <strain evidence="1 2">CL_MEX2019</strain>
        <tissue evidence="1">Muscle</tissue>
    </source>
</reference>
<proteinExistence type="predicted"/>
<gene>
    <name evidence="1" type="ORF">CHARACLAT_025234</name>
</gene>
<evidence type="ECO:0000313" key="2">
    <source>
        <dbReference type="Proteomes" id="UP001352852"/>
    </source>
</evidence>
<evidence type="ECO:0000313" key="1">
    <source>
        <dbReference type="EMBL" id="MED6265418.1"/>
    </source>
</evidence>
<protein>
    <submittedName>
        <fullName evidence="1">Uncharacterized protein</fullName>
    </submittedName>
</protein>
<sequence>MDGAKSRTILEENLVETDTDWGGGSPSSRTATLNIQPEQLWNGLSTHIHLLEWPSQSPDLALVAVKDGATKYCLRGWIPTHTFHVLFETFQRFEQSSTQSWTLCWSVT</sequence>
<dbReference type="Proteomes" id="UP001352852">
    <property type="component" value="Unassembled WGS sequence"/>
</dbReference>